<dbReference type="OrthoDB" id="10252009at2759"/>
<evidence type="ECO:0000256" key="2">
    <source>
        <dbReference type="ARBA" id="ARBA00022694"/>
    </source>
</evidence>
<feature type="domain" description="Pseudouridine synthase I TruA alpha/beta" evidence="5">
    <location>
        <begin position="171"/>
        <end position="287"/>
    </location>
</feature>
<reference evidence="6 7" key="1">
    <citation type="journal article" date="2019" name="Sci. Rep.">
        <title>Orb-weaving spider Araneus ventricosus genome elucidates the spidroin gene catalogue.</title>
        <authorList>
            <person name="Kono N."/>
            <person name="Nakamura H."/>
            <person name="Ohtoshi R."/>
            <person name="Moran D.A.P."/>
            <person name="Shinohara A."/>
            <person name="Yoshida Y."/>
            <person name="Fujiwara M."/>
            <person name="Mori M."/>
            <person name="Tomita M."/>
            <person name="Arakawa K."/>
        </authorList>
    </citation>
    <scope>NUCLEOTIDE SEQUENCE [LARGE SCALE GENOMIC DNA]</scope>
</reference>
<dbReference type="SUPFAM" id="SSF55120">
    <property type="entry name" value="Pseudouridine synthase"/>
    <property type="match status" value="1"/>
</dbReference>
<comment type="similarity">
    <text evidence="1 4">Belongs to the tRNA pseudouridine synthase TruA family.</text>
</comment>
<proteinExistence type="inferred from homology"/>
<dbReference type="Gene3D" id="3.30.70.580">
    <property type="entry name" value="Pseudouridine synthase I, catalytic domain, N-terminal subdomain"/>
    <property type="match status" value="1"/>
</dbReference>
<dbReference type="GO" id="GO:0031119">
    <property type="term" value="P:tRNA pseudouridine synthesis"/>
    <property type="evidence" value="ECO:0007669"/>
    <property type="project" value="TreeGrafter"/>
</dbReference>
<sequence length="315" mass="36589">MVRYLLRLGYIGTKYSGTQKQINVAESKTIQNVIEMALLKLRSQNVPITCFASRTDKGVHALMNALHVDLDHKIPDEIYQPHHIKRVLNTYFTENNHEIVVTNACVVPDEFHARFHAKWRSYYYRIAVLKPGFSNVPLKHCQDHLPICEVNRCYVVPSELNTSIVKNVTDMYCGEHDFSTFTKYMGRTPWKSPIRFVEECRFYESSYPNFIDDPQYSNISLWEFYIKSQSFLYHQVRKLVGTAIAAGLGRLKLHDVKHMLEVPGAENWIKSKMPSPGGLYLAHIHYDKKDFLMNDVSPHDSIDTEETMSSQMRHI</sequence>
<dbReference type="InterPro" id="IPR001406">
    <property type="entry name" value="PsdUridine_synth_TruA"/>
</dbReference>
<comment type="caution">
    <text evidence="6">The sequence shown here is derived from an EMBL/GenBank/DDBJ whole genome shotgun (WGS) entry which is preliminary data.</text>
</comment>
<dbReference type="HAMAP" id="MF_00171">
    <property type="entry name" value="TruA"/>
    <property type="match status" value="1"/>
</dbReference>
<dbReference type="AlphaFoldDB" id="A0A4Y2GEX6"/>
<evidence type="ECO:0000313" key="7">
    <source>
        <dbReference type="Proteomes" id="UP000499080"/>
    </source>
</evidence>
<name>A0A4Y2GEX6_ARAVE</name>
<evidence type="ECO:0000259" key="5">
    <source>
        <dbReference type="Pfam" id="PF01416"/>
    </source>
</evidence>
<dbReference type="Proteomes" id="UP000499080">
    <property type="component" value="Unassembled WGS sequence"/>
</dbReference>
<evidence type="ECO:0000256" key="1">
    <source>
        <dbReference type="ARBA" id="ARBA00009375"/>
    </source>
</evidence>
<dbReference type="PANTHER" id="PTHR11142:SF0">
    <property type="entry name" value="TRNA PSEUDOURIDINE SYNTHASE-LIKE 1"/>
    <property type="match status" value="1"/>
</dbReference>
<evidence type="ECO:0000313" key="6">
    <source>
        <dbReference type="EMBL" id="GBM51941.1"/>
    </source>
</evidence>
<dbReference type="EC" id="5.4.99.12" evidence="4"/>
<gene>
    <name evidence="6" type="primary">pusl1</name>
    <name evidence="6" type="ORF">AVEN_91247_1</name>
</gene>
<dbReference type="GO" id="GO:0160147">
    <property type="term" value="F:tRNA pseudouridine(38-40) synthase activity"/>
    <property type="evidence" value="ECO:0007669"/>
    <property type="project" value="UniProtKB-EC"/>
</dbReference>
<dbReference type="InterPro" id="IPR020097">
    <property type="entry name" value="PsdUridine_synth_TruA_a/b_dom"/>
</dbReference>
<dbReference type="InterPro" id="IPR020094">
    <property type="entry name" value="TruA/RsuA/RluB/E/F_N"/>
</dbReference>
<dbReference type="InterPro" id="IPR020095">
    <property type="entry name" value="PsdUridine_synth_TruA_C"/>
</dbReference>
<dbReference type="Gene3D" id="3.30.70.660">
    <property type="entry name" value="Pseudouridine synthase I, catalytic domain, C-terminal subdomain"/>
    <property type="match status" value="1"/>
</dbReference>
<evidence type="ECO:0000256" key="3">
    <source>
        <dbReference type="ARBA" id="ARBA00023235"/>
    </source>
</evidence>
<accession>A0A4Y2GEX6</accession>
<keyword evidence="7" id="KW-1185">Reference proteome</keyword>
<dbReference type="EMBL" id="BGPR01001356">
    <property type="protein sequence ID" value="GBM51941.1"/>
    <property type="molecule type" value="Genomic_DNA"/>
</dbReference>
<evidence type="ECO:0000256" key="4">
    <source>
        <dbReference type="RuleBase" id="RU003792"/>
    </source>
</evidence>
<keyword evidence="3 4" id="KW-0413">Isomerase</keyword>
<keyword evidence="2 4" id="KW-0819">tRNA processing</keyword>
<protein>
    <recommendedName>
        <fullName evidence="4">tRNA pseudouridine synthase</fullName>
        <ecNumber evidence="4">5.4.99.12</ecNumber>
    </recommendedName>
</protein>
<dbReference type="GO" id="GO:0003723">
    <property type="term" value="F:RNA binding"/>
    <property type="evidence" value="ECO:0007669"/>
    <property type="project" value="InterPro"/>
</dbReference>
<organism evidence="6 7">
    <name type="scientific">Araneus ventricosus</name>
    <name type="common">Orbweaver spider</name>
    <name type="synonym">Epeira ventricosa</name>
    <dbReference type="NCBI Taxonomy" id="182803"/>
    <lineage>
        <taxon>Eukaryota</taxon>
        <taxon>Metazoa</taxon>
        <taxon>Ecdysozoa</taxon>
        <taxon>Arthropoda</taxon>
        <taxon>Chelicerata</taxon>
        <taxon>Arachnida</taxon>
        <taxon>Araneae</taxon>
        <taxon>Araneomorphae</taxon>
        <taxon>Entelegynae</taxon>
        <taxon>Araneoidea</taxon>
        <taxon>Araneidae</taxon>
        <taxon>Araneus</taxon>
    </lineage>
</organism>
<dbReference type="InterPro" id="IPR020103">
    <property type="entry name" value="PsdUridine_synth_cat_dom_sf"/>
</dbReference>
<comment type="catalytic activity">
    <reaction evidence="4">
        <text>uridine(38/39/40) in tRNA = pseudouridine(38/39/40) in tRNA</text>
        <dbReference type="Rhea" id="RHEA:22376"/>
        <dbReference type="Rhea" id="RHEA-COMP:10085"/>
        <dbReference type="Rhea" id="RHEA-COMP:10087"/>
        <dbReference type="ChEBI" id="CHEBI:65314"/>
        <dbReference type="ChEBI" id="CHEBI:65315"/>
        <dbReference type="EC" id="5.4.99.12"/>
    </reaction>
</comment>
<dbReference type="PANTHER" id="PTHR11142">
    <property type="entry name" value="PSEUDOURIDYLATE SYNTHASE"/>
    <property type="match status" value="1"/>
</dbReference>
<feature type="domain" description="Pseudouridine synthase I TruA alpha/beta" evidence="5">
    <location>
        <begin position="10"/>
        <end position="115"/>
    </location>
</feature>
<dbReference type="Pfam" id="PF01416">
    <property type="entry name" value="PseudoU_synth_1"/>
    <property type="match status" value="2"/>
</dbReference>